<feature type="compositionally biased region" description="Low complexity" evidence="7">
    <location>
        <begin position="123"/>
        <end position="135"/>
    </location>
</feature>
<dbReference type="PANTHER" id="PTHR10985">
    <property type="entry name" value="BASIC HELIX-LOOP-HELIX TRANSCRIPTION FACTOR, HES-RELATED"/>
    <property type="match status" value="1"/>
</dbReference>
<reference evidence="10 11" key="1">
    <citation type="submission" date="2019-04" db="EMBL/GenBank/DDBJ databases">
        <authorList>
            <consortium name="Wellcome Sanger Institute Data Sharing"/>
        </authorList>
    </citation>
    <scope>NUCLEOTIDE SEQUENCE [LARGE SCALE GENOMIC DNA]</scope>
</reference>
<evidence type="ECO:0000313" key="11">
    <source>
        <dbReference type="Proteomes" id="UP000694397"/>
    </source>
</evidence>
<dbReference type="InterPro" id="IPR003650">
    <property type="entry name" value="Orange_dom"/>
</dbReference>
<name>A0A8C9RE94_SCLFO</name>
<dbReference type="GO" id="GO:0046983">
    <property type="term" value="F:protein dimerization activity"/>
    <property type="evidence" value="ECO:0007669"/>
    <property type="project" value="InterPro"/>
</dbReference>
<reference evidence="10" key="3">
    <citation type="submission" date="2025-09" db="UniProtKB">
        <authorList>
            <consortium name="Ensembl"/>
        </authorList>
    </citation>
    <scope>IDENTIFICATION</scope>
</reference>
<accession>A0A8C9RE94</accession>
<sequence>MVAASECSAKAQLNNARRVSKPMMEKKRRARINECLDELKTLMENYYTNYIRKRKLEKADILEMTVRHLRNLQKAQQGSCVEYHAGFQSCLNGVNQFFLAADHPHFLRLNVLKHLSGQLCGSAAGSSTADSDASGRVAMSQSVRLSREEAEKKCRLPPPRRITDGDQQQPNEMSAGNENETRALPRVAKERKQCACVSSHSYWRPWQKM</sequence>
<evidence type="ECO:0000256" key="1">
    <source>
        <dbReference type="ARBA" id="ARBA00004123"/>
    </source>
</evidence>
<dbReference type="SMART" id="SM00353">
    <property type="entry name" value="HLH"/>
    <property type="match status" value="1"/>
</dbReference>
<comment type="subcellular location">
    <subcellularLocation>
        <location evidence="1">Nucleus</location>
    </subcellularLocation>
</comment>
<feature type="region of interest" description="Disordered" evidence="7">
    <location>
        <begin position="123"/>
        <end position="185"/>
    </location>
</feature>
<feature type="compositionally biased region" description="Polar residues" evidence="7">
    <location>
        <begin position="165"/>
        <end position="178"/>
    </location>
</feature>
<dbReference type="PROSITE" id="PS50888">
    <property type="entry name" value="BHLH"/>
    <property type="match status" value="1"/>
</dbReference>
<feature type="domain" description="Orange" evidence="9">
    <location>
        <begin position="83"/>
        <end position="115"/>
    </location>
</feature>
<dbReference type="Proteomes" id="UP000694397">
    <property type="component" value="Chromosome 22"/>
</dbReference>
<dbReference type="GO" id="GO:0005634">
    <property type="term" value="C:nucleus"/>
    <property type="evidence" value="ECO:0007669"/>
    <property type="project" value="UniProtKB-SubCell"/>
</dbReference>
<evidence type="ECO:0000256" key="7">
    <source>
        <dbReference type="SAM" id="MobiDB-lite"/>
    </source>
</evidence>
<evidence type="ECO:0000256" key="2">
    <source>
        <dbReference type="ARBA" id="ARBA00022491"/>
    </source>
</evidence>
<protein>
    <submittedName>
        <fullName evidence="10">Transcription factor HES-3-like</fullName>
    </submittedName>
</protein>
<dbReference type="InterPro" id="IPR050370">
    <property type="entry name" value="HES_HEY"/>
</dbReference>
<gene>
    <name evidence="10" type="primary">her3</name>
</gene>
<dbReference type="Pfam" id="PF00010">
    <property type="entry name" value="HLH"/>
    <property type="match status" value="1"/>
</dbReference>
<organism evidence="10 11">
    <name type="scientific">Scleropages formosus</name>
    <name type="common">Asian bonytongue</name>
    <name type="synonym">Osteoglossum formosum</name>
    <dbReference type="NCBI Taxonomy" id="113540"/>
    <lineage>
        <taxon>Eukaryota</taxon>
        <taxon>Metazoa</taxon>
        <taxon>Chordata</taxon>
        <taxon>Craniata</taxon>
        <taxon>Vertebrata</taxon>
        <taxon>Euteleostomi</taxon>
        <taxon>Actinopterygii</taxon>
        <taxon>Neopterygii</taxon>
        <taxon>Teleostei</taxon>
        <taxon>Osteoglossocephala</taxon>
        <taxon>Osteoglossomorpha</taxon>
        <taxon>Osteoglossiformes</taxon>
        <taxon>Osteoglossidae</taxon>
        <taxon>Scleropages</taxon>
    </lineage>
</organism>
<keyword evidence="3" id="KW-0805">Transcription regulation</keyword>
<dbReference type="SUPFAM" id="SSF47459">
    <property type="entry name" value="HLH, helix-loop-helix DNA-binding domain"/>
    <property type="match status" value="1"/>
</dbReference>
<dbReference type="OrthoDB" id="6085656at2759"/>
<keyword evidence="11" id="KW-1185">Reference proteome</keyword>
<evidence type="ECO:0000313" key="10">
    <source>
        <dbReference type="Ensembl" id="ENSSFOP00015012828.1"/>
    </source>
</evidence>
<dbReference type="InterPro" id="IPR036638">
    <property type="entry name" value="HLH_DNA-bd_sf"/>
</dbReference>
<evidence type="ECO:0000256" key="3">
    <source>
        <dbReference type="ARBA" id="ARBA00023015"/>
    </source>
</evidence>
<feature type="compositionally biased region" description="Basic and acidic residues" evidence="7">
    <location>
        <begin position="145"/>
        <end position="154"/>
    </location>
</feature>
<evidence type="ECO:0000256" key="6">
    <source>
        <dbReference type="ARBA" id="ARBA00023242"/>
    </source>
</evidence>
<dbReference type="FunFam" id="4.10.280.10:FF:000009">
    <property type="entry name" value="Transcription factor HES-1"/>
    <property type="match status" value="1"/>
</dbReference>
<dbReference type="GO" id="GO:0006355">
    <property type="term" value="P:regulation of DNA-templated transcription"/>
    <property type="evidence" value="ECO:0007669"/>
    <property type="project" value="InterPro"/>
</dbReference>
<dbReference type="GO" id="GO:0003677">
    <property type="term" value="F:DNA binding"/>
    <property type="evidence" value="ECO:0007669"/>
    <property type="project" value="UniProtKB-KW"/>
</dbReference>
<keyword evidence="5" id="KW-0804">Transcription</keyword>
<keyword evidence="6" id="KW-0539">Nucleus</keyword>
<evidence type="ECO:0000256" key="4">
    <source>
        <dbReference type="ARBA" id="ARBA00023125"/>
    </source>
</evidence>
<dbReference type="GeneTree" id="ENSGT00730000111482"/>
<dbReference type="InterPro" id="IPR011598">
    <property type="entry name" value="bHLH_dom"/>
</dbReference>
<evidence type="ECO:0000259" key="8">
    <source>
        <dbReference type="PROSITE" id="PS50888"/>
    </source>
</evidence>
<dbReference type="AlphaFoldDB" id="A0A8C9RE94"/>
<keyword evidence="4" id="KW-0238">DNA-binding</keyword>
<dbReference type="PROSITE" id="PS51054">
    <property type="entry name" value="ORANGE"/>
    <property type="match status" value="1"/>
</dbReference>
<feature type="domain" description="BHLH" evidence="8">
    <location>
        <begin position="16"/>
        <end position="72"/>
    </location>
</feature>
<keyword evidence="2" id="KW-0678">Repressor</keyword>
<proteinExistence type="predicted"/>
<reference evidence="10" key="2">
    <citation type="submission" date="2025-08" db="UniProtKB">
        <authorList>
            <consortium name="Ensembl"/>
        </authorList>
    </citation>
    <scope>IDENTIFICATION</scope>
</reference>
<evidence type="ECO:0000259" key="9">
    <source>
        <dbReference type="PROSITE" id="PS51054"/>
    </source>
</evidence>
<dbReference type="Gene3D" id="4.10.280.10">
    <property type="entry name" value="Helix-loop-helix DNA-binding domain"/>
    <property type="match status" value="1"/>
</dbReference>
<dbReference type="Ensembl" id="ENSSFOT00015012990.2">
    <property type="protein sequence ID" value="ENSSFOP00015012828.1"/>
    <property type="gene ID" value="ENSSFOG00015008268.2"/>
</dbReference>
<evidence type="ECO:0000256" key="5">
    <source>
        <dbReference type="ARBA" id="ARBA00023163"/>
    </source>
</evidence>